<dbReference type="Proteomes" id="UP000002487">
    <property type="component" value="Chromosome"/>
</dbReference>
<comment type="cofactor">
    <cofactor evidence="1">
        <name>Mg(2+)</name>
        <dbReference type="ChEBI" id="CHEBI:18420"/>
    </cofactor>
</comment>
<dbReference type="EMBL" id="AE010299">
    <property type="protein sequence ID" value="AAM07081.1"/>
    <property type="molecule type" value="Genomic_DNA"/>
</dbReference>
<dbReference type="InParanoid" id="Q8TJQ1"/>
<dbReference type="Gene3D" id="3.30.470.20">
    <property type="entry name" value="ATP-grasp fold, B domain"/>
    <property type="match status" value="1"/>
</dbReference>
<evidence type="ECO:0000256" key="5">
    <source>
        <dbReference type="ARBA" id="ARBA00011996"/>
    </source>
</evidence>
<evidence type="ECO:0000256" key="3">
    <source>
        <dbReference type="ARBA" id="ARBA00004742"/>
    </source>
</evidence>
<evidence type="ECO:0000256" key="7">
    <source>
        <dbReference type="ARBA" id="ARBA00022723"/>
    </source>
</evidence>
<reference evidence="15 16" key="1">
    <citation type="journal article" date="2002" name="Genome Res.">
        <title>The genome of Methanosarcina acetivorans reveals extensive metabolic and physiological diversity.</title>
        <authorList>
            <person name="Galagan J.E."/>
            <person name="Nusbaum C."/>
            <person name="Roy A."/>
            <person name="Endrizzi M.G."/>
            <person name="Macdonald P."/>
            <person name="FitzHugh W."/>
            <person name="Calvo S."/>
            <person name="Engels R."/>
            <person name="Smirnov S."/>
            <person name="Atnoor D."/>
            <person name="Brown A."/>
            <person name="Allen N."/>
            <person name="Naylor J."/>
            <person name="Stange-Thomann N."/>
            <person name="DeArellano K."/>
            <person name="Johnson R."/>
            <person name="Linton L."/>
            <person name="McEwan P."/>
            <person name="McKernan K."/>
            <person name="Talamas J."/>
            <person name="Tirrell A."/>
            <person name="Ye W."/>
            <person name="Zimmer A."/>
            <person name="Barber R.D."/>
            <person name="Cann I."/>
            <person name="Graham D.E."/>
            <person name="Grahame D.A."/>
            <person name="Guss A."/>
            <person name="Hedderich R."/>
            <person name="Ingram-Smith C."/>
            <person name="Kuettner C.H."/>
            <person name="Krzycki J.A."/>
            <person name="Leigh J.A."/>
            <person name="Li W."/>
            <person name="Liu J."/>
            <person name="Mukhopadhyay B."/>
            <person name="Reeve J.N."/>
            <person name="Smith K."/>
            <person name="Springer T.A."/>
            <person name="Umayam L.A."/>
            <person name="White O."/>
            <person name="White R.H."/>
            <person name="de Macario E.C."/>
            <person name="Ferry J.G."/>
            <person name="Jarrell K.F."/>
            <person name="Jing H."/>
            <person name="Macario A.J.L."/>
            <person name="Paulsen I."/>
            <person name="Pritchett M."/>
            <person name="Sowers K.R."/>
            <person name="Swanson R.V."/>
            <person name="Zinder S.H."/>
            <person name="Lander E."/>
            <person name="Metcalf W.W."/>
            <person name="Birren B."/>
        </authorList>
    </citation>
    <scope>NUCLEOTIDE SEQUENCE [LARGE SCALE GENOMIC DNA]</scope>
    <source>
        <strain evidence="16">ATCC 35395 / DSM 2834 / JCM 12185 / C2A</strain>
    </source>
</reference>
<dbReference type="Pfam" id="PF01326">
    <property type="entry name" value="PPDK_N"/>
    <property type="match status" value="1"/>
</dbReference>
<dbReference type="InterPro" id="IPR002192">
    <property type="entry name" value="PPDK_AMP/ATP-bd"/>
</dbReference>
<name>Q8TJQ1_METAC</name>
<comment type="pathway">
    <text evidence="3">Carbohydrate biosynthesis; gluconeogenesis.</text>
</comment>
<keyword evidence="6" id="KW-0808">Transferase</keyword>
<keyword evidence="16" id="KW-1185">Reference proteome</keyword>
<dbReference type="STRING" id="188937.MA_3729"/>
<accession>Q8TJQ1</accession>
<organism evidence="15 16">
    <name type="scientific">Methanosarcina acetivorans (strain ATCC 35395 / DSM 2834 / JCM 12185 / C2A)</name>
    <dbReference type="NCBI Taxonomy" id="188937"/>
    <lineage>
        <taxon>Archaea</taxon>
        <taxon>Methanobacteriati</taxon>
        <taxon>Methanobacteriota</taxon>
        <taxon>Stenosarchaea group</taxon>
        <taxon>Methanomicrobia</taxon>
        <taxon>Methanosarcinales</taxon>
        <taxon>Methanosarcinaceae</taxon>
        <taxon>Methanosarcina</taxon>
    </lineage>
</organism>
<dbReference type="Gene3D" id="3.30.1490.20">
    <property type="entry name" value="ATP-grasp fold, A domain"/>
    <property type="match status" value="1"/>
</dbReference>
<proteinExistence type="inferred from homology"/>
<evidence type="ECO:0000256" key="10">
    <source>
        <dbReference type="ARBA" id="ARBA00022840"/>
    </source>
</evidence>
<dbReference type="GO" id="GO:0046872">
    <property type="term" value="F:metal ion binding"/>
    <property type="evidence" value="ECO:0007669"/>
    <property type="project" value="UniProtKB-KW"/>
</dbReference>
<evidence type="ECO:0000256" key="4">
    <source>
        <dbReference type="ARBA" id="ARBA00007837"/>
    </source>
</evidence>
<dbReference type="EnsemblBacteria" id="AAM07081">
    <property type="protein sequence ID" value="AAM07081"/>
    <property type="gene ID" value="MA_3729"/>
</dbReference>
<dbReference type="InterPro" id="IPR013815">
    <property type="entry name" value="ATP_grasp_subdomain_1"/>
</dbReference>
<keyword evidence="9" id="KW-0418">Kinase</keyword>
<keyword evidence="11" id="KW-0460">Magnesium</keyword>
<dbReference type="GO" id="GO:0005524">
    <property type="term" value="F:ATP binding"/>
    <property type="evidence" value="ECO:0007669"/>
    <property type="project" value="UniProtKB-KW"/>
</dbReference>
<evidence type="ECO:0000256" key="11">
    <source>
        <dbReference type="ARBA" id="ARBA00022842"/>
    </source>
</evidence>
<protein>
    <recommendedName>
        <fullName evidence="5">pyruvate, water dikinase</fullName>
        <ecNumber evidence="5">2.7.9.2</ecNumber>
    </recommendedName>
    <alternativeName>
        <fullName evidence="12">Pyruvate, water dikinase</fullName>
    </alternativeName>
</protein>
<keyword evidence="8" id="KW-0547">Nucleotide-binding</keyword>
<sequence length="164" mass="18049">MPGKYRKSLRRKSFCPWDPAQGRSDCSRVKTVQRPLLQGVHTSYVNICGAQAALRHLRLIRAFPWANMTLLYRKEIGLDILDSAMAVLVQEMIDGKVSGVAFGKNPDKEAEAVVEAVYGLNRGIVDSTVEPDSWTLPTAEKTSRTGSTGIKYNCDKTLSSSPCS</sequence>
<dbReference type="KEGG" id="mac:MA_3729"/>
<evidence type="ECO:0000256" key="6">
    <source>
        <dbReference type="ARBA" id="ARBA00022679"/>
    </source>
</evidence>
<keyword evidence="7" id="KW-0479">Metal-binding</keyword>
<evidence type="ECO:0000256" key="13">
    <source>
        <dbReference type="ARBA" id="ARBA00047700"/>
    </source>
</evidence>
<keyword evidence="10" id="KW-0067">ATP-binding</keyword>
<comment type="function">
    <text evidence="2">Catalyzes the phosphorylation of pyruvate to phosphoenolpyruvate.</text>
</comment>
<feature type="domain" description="Pyruvate phosphate dikinase AMP/ATP-binding" evidence="14">
    <location>
        <begin position="38"/>
        <end position="142"/>
    </location>
</feature>
<evidence type="ECO:0000313" key="16">
    <source>
        <dbReference type="Proteomes" id="UP000002487"/>
    </source>
</evidence>
<gene>
    <name evidence="15" type="primary">ppsA</name>
    <name evidence="15" type="ordered locus">MA_3729</name>
</gene>
<comment type="similarity">
    <text evidence="4">Belongs to the PEP-utilizing enzyme family.</text>
</comment>
<evidence type="ECO:0000256" key="1">
    <source>
        <dbReference type="ARBA" id="ARBA00001946"/>
    </source>
</evidence>
<dbReference type="GO" id="GO:0008986">
    <property type="term" value="F:pyruvate, water dikinase activity"/>
    <property type="evidence" value="ECO:0007669"/>
    <property type="project" value="UniProtKB-EC"/>
</dbReference>
<dbReference type="PANTHER" id="PTHR43030">
    <property type="entry name" value="PHOSPHOENOLPYRUVATE SYNTHASE"/>
    <property type="match status" value="1"/>
</dbReference>
<keyword evidence="15" id="KW-0670">Pyruvate</keyword>
<dbReference type="PhylomeDB" id="Q8TJQ1"/>
<dbReference type="HOGENOM" id="CLU_1615295_0_0_2"/>
<evidence type="ECO:0000256" key="12">
    <source>
        <dbReference type="ARBA" id="ARBA00033470"/>
    </source>
</evidence>
<evidence type="ECO:0000256" key="8">
    <source>
        <dbReference type="ARBA" id="ARBA00022741"/>
    </source>
</evidence>
<dbReference type="InterPro" id="IPR006319">
    <property type="entry name" value="PEP_synth"/>
</dbReference>
<dbReference type="EC" id="2.7.9.2" evidence="5"/>
<dbReference type="SUPFAM" id="SSF56059">
    <property type="entry name" value="Glutathione synthetase ATP-binding domain-like"/>
    <property type="match status" value="1"/>
</dbReference>
<evidence type="ECO:0000313" key="15">
    <source>
        <dbReference type="EMBL" id="AAM07081.1"/>
    </source>
</evidence>
<evidence type="ECO:0000256" key="9">
    <source>
        <dbReference type="ARBA" id="ARBA00022777"/>
    </source>
</evidence>
<evidence type="ECO:0000259" key="14">
    <source>
        <dbReference type="Pfam" id="PF01326"/>
    </source>
</evidence>
<dbReference type="AlphaFoldDB" id="Q8TJQ1"/>
<dbReference type="PANTHER" id="PTHR43030:SF1">
    <property type="entry name" value="PHOSPHOENOLPYRUVATE SYNTHASE"/>
    <property type="match status" value="1"/>
</dbReference>
<comment type="catalytic activity">
    <reaction evidence="13">
        <text>pyruvate + ATP + H2O = phosphoenolpyruvate + AMP + phosphate + 2 H(+)</text>
        <dbReference type="Rhea" id="RHEA:11364"/>
        <dbReference type="ChEBI" id="CHEBI:15361"/>
        <dbReference type="ChEBI" id="CHEBI:15377"/>
        <dbReference type="ChEBI" id="CHEBI:15378"/>
        <dbReference type="ChEBI" id="CHEBI:30616"/>
        <dbReference type="ChEBI" id="CHEBI:43474"/>
        <dbReference type="ChEBI" id="CHEBI:58702"/>
        <dbReference type="ChEBI" id="CHEBI:456215"/>
        <dbReference type="EC" id="2.7.9.2"/>
    </reaction>
</comment>
<evidence type="ECO:0000256" key="2">
    <source>
        <dbReference type="ARBA" id="ARBA00002988"/>
    </source>
</evidence>